<gene>
    <name evidence="3" type="ORF">AFUS01_LOCUS32619</name>
</gene>
<dbReference type="InterPro" id="IPR006652">
    <property type="entry name" value="Kelch_1"/>
</dbReference>
<organism evidence="3 4">
    <name type="scientific">Allacma fusca</name>
    <dbReference type="NCBI Taxonomy" id="39272"/>
    <lineage>
        <taxon>Eukaryota</taxon>
        <taxon>Metazoa</taxon>
        <taxon>Ecdysozoa</taxon>
        <taxon>Arthropoda</taxon>
        <taxon>Hexapoda</taxon>
        <taxon>Collembola</taxon>
        <taxon>Symphypleona</taxon>
        <taxon>Sminthuridae</taxon>
        <taxon>Allacma</taxon>
    </lineage>
</organism>
<proteinExistence type="predicted"/>
<evidence type="ECO:0000256" key="2">
    <source>
        <dbReference type="ARBA" id="ARBA00022737"/>
    </source>
</evidence>
<dbReference type="Pfam" id="PF24681">
    <property type="entry name" value="Kelch_KLHDC2_KLHL20_DRC7"/>
    <property type="match status" value="1"/>
</dbReference>
<dbReference type="PANTHER" id="PTHR46428:SF1">
    <property type="entry name" value="KELCH DOMAIN-CONTAINING PROTEIN 10"/>
    <property type="match status" value="1"/>
</dbReference>
<keyword evidence="4" id="KW-1185">Reference proteome</keyword>
<dbReference type="InterPro" id="IPR052125">
    <property type="entry name" value="KLHDC10"/>
</dbReference>
<protein>
    <submittedName>
        <fullName evidence="3">Uncharacterized protein</fullName>
    </submittedName>
</protein>
<evidence type="ECO:0000313" key="3">
    <source>
        <dbReference type="EMBL" id="CAG7822338.1"/>
    </source>
</evidence>
<reference evidence="3" key="1">
    <citation type="submission" date="2021-06" db="EMBL/GenBank/DDBJ databases">
        <authorList>
            <person name="Hodson N. C."/>
            <person name="Mongue J. A."/>
            <person name="Jaron S. K."/>
        </authorList>
    </citation>
    <scope>NUCLEOTIDE SEQUENCE</scope>
</reference>
<name>A0A8J2KWF0_9HEXA</name>
<dbReference type="PANTHER" id="PTHR46428">
    <property type="entry name" value="KELCH DOMAIN-CONTAINING PROTEIN 10"/>
    <property type="match status" value="1"/>
</dbReference>
<dbReference type="AlphaFoldDB" id="A0A8J2KWF0"/>
<evidence type="ECO:0000313" key="4">
    <source>
        <dbReference type="Proteomes" id="UP000708208"/>
    </source>
</evidence>
<dbReference type="GO" id="GO:0032874">
    <property type="term" value="P:positive regulation of stress-activated MAPK cascade"/>
    <property type="evidence" value="ECO:0007669"/>
    <property type="project" value="TreeGrafter"/>
</dbReference>
<accession>A0A8J2KWF0</accession>
<keyword evidence="2" id="KW-0677">Repeat</keyword>
<dbReference type="Pfam" id="PF01344">
    <property type="entry name" value="Kelch_1"/>
    <property type="match status" value="1"/>
</dbReference>
<comment type="caution">
    <text evidence="3">The sequence shown here is derived from an EMBL/GenBank/DDBJ whole genome shotgun (WGS) entry which is preliminary data.</text>
</comment>
<dbReference type="EMBL" id="CAJVCH010526121">
    <property type="protein sequence ID" value="CAG7822338.1"/>
    <property type="molecule type" value="Genomic_DNA"/>
</dbReference>
<evidence type="ECO:0000256" key="1">
    <source>
        <dbReference type="ARBA" id="ARBA00022441"/>
    </source>
</evidence>
<sequence length="497" mass="56246">MFSAIEVLHFLVNLSVWIRDTVVGGYTLLAKACELGSSVLQLICIGPVQLLQQSRVLHYWSRTRGELFQSVMPSPSRSSIRRKRDQRLISQGESHDSLQKGLYSFRPFVFKELSPVYSDGINKGKEPKPRSGHRIVCDEGNFYSFGGYLEITVPFNNFENAQGIQHLFEELWKFNVSTQHWEYLPTEGETPKELASHSAVMHGDYMVVFGGTGVPFGTSSSNKMSICDLRTLKWQRVHTTGTPPSPQYGQAIVLDKKCFYVIGGTTGYDYSLDVHKLDLVTFEWETLFVTRGEAREPTPRYRHEVAFDGSQIFILGGGTASRAYDLTAVPTFDVKTREWNSVNTIGDPIGKRRFPPARKCQGAVQRGNDVFICGGYNSRYIFTDLWKLNLSTLQWTRMPVKLPIPVYFHSTALTPAGCMLMFGGVTNVKSNTRTNKVFKIWLTTPSLKEMCWEAVLHYQPDLKFKSRQAVLEDGIPKDLVDRIFPSNVNRELPAPPL</sequence>
<keyword evidence="1" id="KW-0880">Kelch repeat</keyword>
<dbReference type="OrthoDB" id="7676067at2759"/>
<dbReference type="Proteomes" id="UP000708208">
    <property type="component" value="Unassembled WGS sequence"/>
</dbReference>